<comment type="catalytic activity">
    <reaction evidence="9">
        <text>L-methionyl-[protein] + [thioredoxin]-disulfide + H2O = L-methionyl-(S)-S-oxide-[protein] + [thioredoxin]-dithiol</text>
        <dbReference type="Rhea" id="RHEA:14217"/>
        <dbReference type="Rhea" id="RHEA-COMP:10698"/>
        <dbReference type="Rhea" id="RHEA-COMP:10700"/>
        <dbReference type="Rhea" id="RHEA-COMP:12313"/>
        <dbReference type="Rhea" id="RHEA-COMP:12315"/>
        <dbReference type="ChEBI" id="CHEBI:15377"/>
        <dbReference type="ChEBI" id="CHEBI:16044"/>
        <dbReference type="ChEBI" id="CHEBI:29950"/>
        <dbReference type="ChEBI" id="CHEBI:44120"/>
        <dbReference type="ChEBI" id="CHEBI:50058"/>
        <dbReference type="EC" id="1.8.4.11"/>
    </reaction>
</comment>
<dbReference type="Pfam" id="PF01625">
    <property type="entry name" value="PMSR"/>
    <property type="match status" value="1"/>
</dbReference>
<comment type="subcellular location">
    <subcellularLocation>
        <location evidence="1">Membrane</location>
    </subcellularLocation>
</comment>
<dbReference type="PANTHER" id="PTHR43774:SF1">
    <property type="entry name" value="PEPTIDE METHIONINE SULFOXIDE REDUCTASE MSRA 2"/>
    <property type="match status" value="1"/>
</dbReference>
<dbReference type="EC" id="1.8.4.11" evidence="3"/>
<keyword evidence="14" id="KW-1185">Reference proteome</keyword>
<keyword evidence="4 11" id="KW-0812">Transmembrane</keyword>
<dbReference type="NCBIfam" id="TIGR00401">
    <property type="entry name" value="msrA"/>
    <property type="match status" value="1"/>
</dbReference>
<dbReference type="HAMAP" id="MF_01401">
    <property type="entry name" value="MsrA"/>
    <property type="match status" value="1"/>
</dbReference>
<dbReference type="GO" id="GO:0008113">
    <property type="term" value="F:peptide-methionine (S)-S-oxide reductase activity"/>
    <property type="evidence" value="ECO:0007669"/>
    <property type="project" value="UniProtKB-EC"/>
</dbReference>
<evidence type="ECO:0000256" key="2">
    <source>
        <dbReference type="ARBA" id="ARBA00005591"/>
    </source>
</evidence>
<sequence>MTQTDIATFANGCFWGTEHIYRKYFSGKGLLDVKVGFIGGNKDYPNPSYRDVCTGKTGHAEAAQVSFDPTQVSYAELVEFFYRTHDPTQVNGQGPDIGTQYRSALFPHTDEQEATARRVTEEVQAKHFQPKGSRIVTQIERRPVDDFFVAEEYHQAYLINNPSGYHCPTHRLWWPRPVPYTFAVDVCDRPPAGGRHRTWYVGVPNVASCCTVVSIAGVLILSVFGWGFTHNWEAFMGSTEDPEDGVAAGMTCYGAAFVYLLFIVFCMCQVGVNRRYQRIQI</sequence>
<name>A0AAF0EB02_9BASI</name>
<reference evidence="13" key="1">
    <citation type="submission" date="2023-03" db="EMBL/GenBank/DDBJ databases">
        <title>Mating type loci evolution in Malassezia.</title>
        <authorList>
            <person name="Coelho M.A."/>
        </authorList>
    </citation>
    <scope>NUCLEOTIDE SEQUENCE</scope>
    <source>
        <strain evidence="13">CBS 10434</strain>
    </source>
</reference>
<dbReference type="InterPro" id="IPR036509">
    <property type="entry name" value="Met_Sox_Rdtase_MsrA_sf"/>
</dbReference>
<evidence type="ECO:0000256" key="10">
    <source>
        <dbReference type="ARBA" id="ARBA00048782"/>
    </source>
</evidence>
<keyword evidence="7 11" id="KW-0472">Membrane</keyword>
<evidence type="ECO:0000256" key="6">
    <source>
        <dbReference type="ARBA" id="ARBA00023002"/>
    </source>
</evidence>
<dbReference type="Proteomes" id="UP001220961">
    <property type="component" value="Chromosome 3"/>
</dbReference>
<organism evidence="13 14">
    <name type="scientific">Malassezia caprae</name>
    <dbReference type="NCBI Taxonomy" id="1381934"/>
    <lineage>
        <taxon>Eukaryota</taxon>
        <taxon>Fungi</taxon>
        <taxon>Dikarya</taxon>
        <taxon>Basidiomycota</taxon>
        <taxon>Ustilaginomycotina</taxon>
        <taxon>Malasseziomycetes</taxon>
        <taxon>Malasseziales</taxon>
        <taxon>Malasseziaceae</taxon>
        <taxon>Malassezia</taxon>
    </lineage>
</organism>
<evidence type="ECO:0000256" key="7">
    <source>
        <dbReference type="ARBA" id="ARBA00023136"/>
    </source>
</evidence>
<dbReference type="Pfam" id="PF23489">
    <property type="entry name" value="V-ATPase_su_f"/>
    <property type="match status" value="1"/>
</dbReference>
<evidence type="ECO:0000313" key="13">
    <source>
        <dbReference type="EMBL" id="WFD19352.1"/>
    </source>
</evidence>
<evidence type="ECO:0000256" key="8">
    <source>
        <dbReference type="ARBA" id="ARBA00030643"/>
    </source>
</evidence>
<keyword evidence="5 11" id="KW-1133">Transmembrane helix</keyword>
<dbReference type="InterPro" id="IPR002569">
    <property type="entry name" value="Met_Sox_Rdtase_MsrA_dom"/>
</dbReference>
<comment type="catalytic activity">
    <reaction evidence="10">
        <text>[thioredoxin]-disulfide + L-methionine + H2O = L-methionine (S)-S-oxide + [thioredoxin]-dithiol</text>
        <dbReference type="Rhea" id="RHEA:19993"/>
        <dbReference type="Rhea" id="RHEA-COMP:10698"/>
        <dbReference type="Rhea" id="RHEA-COMP:10700"/>
        <dbReference type="ChEBI" id="CHEBI:15377"/>
        <dbReference type="ChEBI" id="CHEBI:29950"/>
        <dbReference type="ChEBI" id="CHEBI:50058"/>
        <dbReference type="ChEBI" id="CHEBI:57844"/>
        <dbReference type="ChEBI" id="CHEBI:58772"/>
        <dbReference type="EC" id="1.8.4.11"/>
    </reaction>
</comment>
<dbReference type="Gene3D" id="3.30.1060.10">
    <property type="entry name" value="Peptide methionine sulphoxide reductase MsrA"/>
    <property type="match status" value="1"/>
</dbReference>
<dbReference type="GO" id="GO:0034599">
    <property type="term" value="P:cellular response to oxidative stress"/>
    <property type="evidence" value="ECO:0007669"/>
    <property type="project" value="UniProtKB-ARBA"/>
</dbReference>
<dbReference type="SUPFAM" id="SSF55068">
    <property type="entry name" value="Peptide methionine sulfoxide reductase"/>
    <property type="match status" value="1"/>
</dbReference>
<dbReference type="GO" id="GO:0016020">
    <property type="term" value="C:membrane"/>
    <property type="evidence" value="ECO:0007669"/>
    <property type="project" value="UniProtKB-SubCell"/>
</dbReference>
<evidence type="ECO:0000313" key="14">
    <source>
        <dbReference type="Proteomes" id="UP001220961"/>
    </source>
</evidence>
<gene>
    <name evidence="13" type="ORF">MCAP1_001582</name>
</gene>
<feature type="domain" description="Peptide methionine sulphoxide reductase MsrA" evidence="12">
    <location>
        <begin position="7"/>
        <end position="166"/>
    </location>
</feature>
<proteinExistence type="inferred from homology"/>
<keyword evidence="6 13" id="KW-0560">Oxidoreductase</keyword>
<dbReference type="EMBL" id="CP119910">
    <property type="protein sequence ID" value="WFD19352.1"/>
    <property type="molecule type" value="Genomic_DNA"/>
</dbReference>
<evidence type="ECO:0000259" key="12">
    <source>
        <dbReference type="Pfam" id="PF01625"/>
    </source>
</evidence>
<evidence type="ECO:0000256" key="4">
    <source>
        <dbReference type="ARBA" id="ARBA00022692"/>
    </source>
</evidence>
<comment type="similarity">
    <text evidence="2">Belongs to the MsrA Met sulfoxide reductase family.</text>
</comment>
<dbReference type="FunFam" id="3.30.1060.10:FF:000006">
    <property type="entry name" value="Peptide methionine sulfoxide reductase"/>
    <property type="match status" value="1"/>
</dbReference>
<evidence type="ECO:0000256" key="3">
    <source>
        <dbReference type="ARBA" id="ARBA00012502"/>
    </source>
</evidence>
<accession>A0AAF0EB02</accession>
<evidence type="ECO:0000256" key="11">
    <source>
        <dbReference type="SAM" id="Phobius"/>
    </source>
</evidence>
<evidence type="ECO:0000256" key="1">
    <source>
        <dbReference type="ARBA" id="ARBA00004370"/>
    </source>
</evidence>
<feature type="transmembrane region" description="Helical" evidence="11">
    <location>
        <begin position="246"/>
        <end position="272"/>
    </location>
</feature>
<dbReference type="PANTHER" id="PTHR43774">
    <property type="entry name" value="PEPTIDE METHIONINE SULFOXIDE REDUCTASE"/>
    <property type="match status" value="1"/>
</dbReference>
<dbReference type="AlphaFoldDB" id="A0AAF0EB02"/>
<evidence type="ECO:0000256" key="9">
    <source>
        <dbReference type="ARBA" id="ARBA00047806"/>
    </source>
</evidence>
<protein>
    <recommendedName>
        <fullName evidence="3">peptide-methionine (S)-S-oxide reductase</fullName>
        <ecNumber evidence="3">1.8.4.11</ecNumber>
    </recommendedName>
    <alternativeName>
        <fullName evidence="8">Peptide-methionine (S)-S-oxide reductase</fullName>
    </alternativeName>
</protein>
<dbReference type="InterPro" id="IPR056552">
    <property type="entry name" value="Ribonucl_Kappa"/>
</dbReference>
<evidence type="ECO:0000256" key="5">
    <source>
        <dbReference type="ARBA" id="ARBA00022989"/>
    </source>
</evidence>
<feature type="transmembrane region" description="Helical" evidence="11">
    <location>
        <begin position="199"/>
        <end position="226"/>
    </location>
</feature>